<evidence type="ECO:0000313" key="2">
    <source>
        <dbReference type="EMBL" id="KAJ7714979.1"/>
    </source>
</evidence>
<dbReference type="EMBL" id="JARKIB010000316">
    <property type="protein sequence ID" value="KAJ7714979.1"/>
    <property type="molecule type" value="Genomic_DNA"/>
</dbReference>
<comment type="caution">
    <text evidence="2">The sequence shown here is derived from an EMBL/GenBank/DDBJ whole genome shotgun (WGS) entry which is preliminary data.</text>
</comment>
<organism evidence="2 3">
    <name type="scientific">Mycena metata</name>
    <dbReference type="NCBI Taxonomy" id="1033252"/>
    <lineage>
        <taxon>Eukaryota</taxon>
        <taxon>Fungi</taxon>
        <taxon>Dikarya</taxon>
        <taxon>Basidiomycota</taxon>
        <taxon>Agaricomycotina</taxon>
        <taxon>Agaricomycetes</taxon>
        <taxon>Agaricomycetidae</taxon>
        <taxon>Agaricales</taxon>
        <taxon>Marasmiineae</taxon>
        <taxon>Mycenaceae</taxon>
        <taxon>Mycena</taxon>
    </lineage>
</organism>
<dbReference type="AlphaFoldDB" id="A0AAD7H948"/>
<evidence type="ECO:0000256" key="1">
    <source>
        <dbReference type="SAM" id="MobiDB-lite"/>
    </source>
</evidence>
<name>A0AAD7H948_9AGAR</name>
<feature type="compositionally biased region" description="Basic and acidic residues" evidence="1">
    <location>
        <begin position="244"/>
        <end position="255"/>
    </location>
</feature>
<proteinExistence type="predicted"/>
<feature type="region of interest" description="Disordered" evidence="1">
    <location>
        <begin position="244"/>
        <end position="270"/>
    </location>
</feature>
<evidence type="ECO:0000313" key="3">
    <source>
        <dbReference type="Proteomes" id="UP001215598"/>
    </source>
</evidence>
<feature type="region of interest" description="Disordered" evidence="1">
    <location>
        <begin position="97"/>
        <end position="127"/>
    </location>
</feature>
<keyword evidence="3" id="KW-1185">Reference proteome</keyword>
<sequence>MRIRRRRWTRMTGTGLPRVNVEPGSDGHGGRQRWWRERKGWERCTLSHASCSEREQEAVGRGGWWEAMRAGEGHTGKGGRRKRTWWVSKDRWMEETGAKGPSCMRRSRCTPTRNSHNRGGEGERGRDVQVRPIREQVEEGAGGWRAVWRDKAERQEEQKKERYTALVSRRVGQGERICKAHDDSWLLLWQLHDTTVTSAEARRKDAYQHRAQTVVLEAADDVKHCRSERGRAPDDAVKETRMLRSFGREDERGRQEALSGPGSAIRSMMS</sequence>
<protein>
    <submittedName>
        <fullName evidence="2">Uncharacterized protein</fullName>
    </submittedName>
</protein>
<feature type="compositionally biased region" description="Basic and acidic residues" evidence="1">
    <location>
        <begin position="118"/>
        <end position="127"/>
    </location>
</feature>
<feature type="region of interest" description="Disordered" evidence="1">
    <location>
        <begin position="11"/>
        <end position="32"/>
    </location>
</feature>
<accession>A0AAD7H948</accession>
<reference evidence="2" key="1">
    <citation type="submission" date="2023-03" db="EMBL/GenBank/DDBJ databases">
        <title>Massive genome expansion in bonnet fungi (Mycena s.s.) driven by repeated elements and novel gene families across ecological guilds.</title>
        <authorList>
            <consortium name="Lawrence Berkeley National Laboratory"/>
            <person name="Harder C.B."/>
            <person name="Miyauchi S."/>
            <person name="Viragh M."/>
            <person name="Kuo A."/>
            <person name="Thoen E."/>
            <person name="Andreopoulos B."/>
            <person name="Lu D."/>
            <person name="Skrede I."/>
            <person name="Drula E."/>
            <person name="Henrissat B."/>
            <person name="Morin E."/>
            <person name="Kohler A."/>
            <person name="Barry K."/>
            <person name="LaButti K."/>
            <person name="Morin E."/>
            <person name="Salamov A."/>
            <person name="Lipzen A."/>
            <person name="Mereny Z."/>
            <person name="Hegedus B."/>
            <person name="Baldrian P."/>
            <person name="Stursova M."/>
            <person name="Weitz H."/>
            <person name="Taylor A."/>
            <person name="Grigoriev I.V."/>
            <person name="Nagy L.G."/>
            <person name="Martin F."/>
            <person name="Kauserud H."/>
        </authorList>
    </citation>
    <scope>NUCLEOTIDE SEQUENCE</scope>
    <source>
        <strain evidence="2">CBHHK182m</strain>
    </source>
</reference>
<gene>
    <name evidence="2" type="ORF">B0H16DRAFT_1477707</name>
</gene>
<dbReference type="Proteomes" id="UP001215598">
    <property type="component" value="Unassembled WGS sequence"/>
</dbReference>